<dbReference type="InterPro" id="IPR008271">
    <property type="entry name" value="Ser/Thr_kinase_AS"/>
</dbReference>
<feature type="repeat" description="ANK" evidence="5">
    <location>
        <begin position="295"/>
        <end position="327"/>
    </location>
</feature>
<keyword evidence="2 7" id="KW-0418">Kinase</keyword>
<dbReference type="PROSITE" id="PS50297">
    <property type="entry name" value="ANK_REP_REGION"/>
    <property type="match status" value="2"/>
</dbReference>
<dbReference type="PANTHER" id="PTHR44329">
    <property type="entry name" value="SERINE/THREONINE-PROTEIN KINASE TNNI3K-RELATED"/>
    <property type="match status" value="1"/>
</dbReference>
<dbReference type="SUPFAM" id="SSF56112">
    <property type="entry name" value="Protein kinase-like (PK-like)"/>
    <property type="match status" value="1"/>
</dbReference>
<dbReference type="InterPro" id="IPR036770">
    <property type="entry name" value="Ankyrin_rpt-contain_sf"/>
</dbReference>
<evidence type="ECO:0000259" key="8">
    <source>
        <dbReference type="PROSITE" id="PS50011"/>
    </source>
</evidence>
<keyword evidence="2 7" id="KW-0723">Serine/threonine-protein kinase</keyword>
<dbReference type="Gene3D" id="1.10.510.10">
    <property type="entry name" value="Transferase(Phosphotransferase) domain 1"/>
    <property type="match status" value="1"/>
</dbReference>
<evidence type="ECO:0000256" key="5">
    <source>
        <dbReference type="PROSITE-ProRule" id="PRU00023"/>
    </source>
</evidence>
<dbReference type="SMART" id="SM00248">
    <property type="entry name" value="ANK"/>
    <property type="match status" value="3"/>
</dbReference>
<keyword evidence="4 6" id="KW-0067">ATP-binding</keyword>
<evidence type="ECO:0000313" key="10">
    <source>
        <dbReference type="RefSeq" id="XP_006824176.1"/>
    </source>
</evidence>
<dbReference type="PROSITE" id="PS50088">
    <property type="entry name" value="ANK_REPEAT"/>
    <property type="match status" value="3"/>
</dbReference>
<keyword evidence="9" id="KW-1185">Reference proteome</keyword>
<dbReference type="SMART" id="SM00220">
    <property type="entry name" value="S_TKc"/>
    <property type="match status" value="1"/>
</dbReference>
<dbReference type="InterPro" id="IPR017441">
    <property type="entry name" value="Protein_kinase_ATP_BS"/>
</dbReference>
<evidence type="ECO:0000256" key="6">
    <source>
        <dbReference type="PROSITE-ProRule" id="PRU10141"/>
    </source>
</evidence>
<dbReference type="SUPFAM" id="SSF48403">
    <property type="entry name" value="Ankyrin repeat"/>
    <property type="match status" value="1"/>
</dbReference>
<dbReference type="PROSITE" id="PS00108">
    <property type="entry name" value="PROTEIN_KINASE_ST"/>
    <property type="match status" value="1"/>
</dbReference>
<dbReference type="InterPro" id="IPR002110">
    <property type="entry name" value="Ankyrin_rpt"/>
</dbReference>
<evidence type="ECO:0000256" key="3">
    <source>
        <dbReference type="ARBA" id="ARBA00022741"/>
    </source>
</evidence>
<dbReference type="Gene3D" id="1.25.40.20">
    <property type="entry name" value="Ankyrin repeat-containing domain"/>
    <property type="match status" value="1"/>
</dbReference>
<keyword evidence="3 6" id="KW-0547">Nucleotide-binding</keyword>
<organism evidence="9 10">
    <name type="scientific">Saccoglossus kowalevskii</name>
    <name type="common">Acorn worm</name>
    <dbReference type="NCBI Taxonomy" id="10224"/>
    <lineage>
        <taxon>Eukaryota</taxon>
        <taxon>Metazoa</taxon>
        <taxon>Hemichordata</taxon>
        <taxon>Enteropneusta</taxon>
        <taxon>Harrimaniidae</taxon>
        <taxon>Saccoglossus</taxon>
    </lineage>
</organism>
<dbReference type="InterPro" id="IPR011009">
    <property type="entry name" value="Kinase-like_dom_sf"/>
</dbReference>
<evidence type="ECO:0000256" key="4">
    <source>
        <dbReference type="ARBA" id="ARBA00022840"/>
    </source>
</evidence>
<dbReference type="InterPro" id="IPR051681">
    <property type="entry name" value="Ser/Thr_Kinases-Pseudokinases"/>
</dbReference>
<feature type="repeat" description="ANK" evidence="5">
    <location>
        <begin position="328"/>
        <end position="360"/>
    </location>
</feature>
<dbReference type="InterPro" id="IPR001245">
    <property type="entry name" value="Ser-Thr/Tyr_kinase_cat_dom"/>
</dbReference>
<feature type="repeat" description="ANK" evidence="5">
    <location>
        <begin position="360"/>
        <end position="392"/>
    </location>
</feature>
<dbReference type="PANTHER" id="PTHR44329:SF6">
    <property type="entry name" value="RECEPTOR-INTERACTING SERINE_THREONINE-PROTEIN KINASE 1"/>
    <property type="match status" value="1"/>
</dbReference>
<dbReference type="InterPro" id="IPR000719">
    <property type="entry name" value="Prot_kinase_dom"/>
</dbReference>
<dbReference type="PROSITE" id="PS00107">
    <property type="entry name" value="PROTEIN_KINASE_ATP"/>
    <property type="match status" value="1"/>
</dbReference>
<feature type="domain" description="Protein kinase" evidence="8">
    <location>
        <begin position="17"/>
        <end position="288"/>
    </location>
</feature>
<dbReference type="GeneID" id="102801467"/>
<evidence type="ECO:0000256" key="1">
    <source>
        <dbReference type="ARBA" id="ARBA00005843"/>
    </source>
</evidence>
<sequence length="449" mass="50870">MAAAYPYTGHIIDHAEISEEVCIGSGGFGVVYKASHKIFGDVAVKRIFKDLEISIRDRQILEDEAQKLTQIRSPYVVLLYGVVMHPCNYSLVLEYMCYGTLREYQLKYDVNWSTIEELVRHVILGIHYLHVTAKIVHRDVKIGNILVGKGPTAKVSDFGLSEWHEYSRMVSENCRASSESVTVGTTTHIPPECFMDINRKADTKFDVYSFGITIWEIVTKKRPYINAKPDVIPFAVINNQRPDENEIPHDCPVFLTNMMKECWNGDPKRRPTFKEMLDRITEKRHAVTVCDEVQDNITVLHSAAIGGNVTVIQKLVDAQLDLEAKDKEDRTTLHYVCEYGGIAAVEKCLTLGADIHARTEGRTTLHYACRYGGIAAVEKCLSLGADIHARTEEIRPELCFHAVHDLVYIRLQAKDKDLDKDKDLESTGFMCTVSSPLETLTDYILFYTE</sequence>
<accession>A0ABM0MVY5</accession>
<gene>
    <name evidence="10" type="primary">LOC102801467</name>
</gene>
<dbReference type="Proteomes" id="UP000694865">
    <property type="component" value="Unplaced"/>
</dbReference>
<evidence type="ECO:0000256" key="2">
    <source>
        <dbReference type="ARBA" id="ARBA00022527"/>
    </source>
</evidence>
<comment type="similarity">
    <text evidence="1">Belongs to the protein kinase superfamily. TKL Ser/Thr protein kinase family.</text>
</comment>
<keyword evidence="5" id="KW-0040">ANK repeat</keyword>
<reference evidence="10" key="1">
    <citation type="submission" date="2025-08" db="UniProtKB">
        <authorList>
            <consortium name="RefSeq"/>
        </authorList>
    </citation>
    <scope>IDENTIFICATION</scope>
    <source>
        <tissue evidence="10">Testes</tissue>
    </source>
</reference>
<dbReference type="Pfam" id="PF12796">
    <property type="entry name" value="Ank_2"/>
    <property type="match status" value="1"/>
</dbReference>
<evidence type="ECO:0000313" key="9">
    <source>
        <dbReference type="Proteomes" id="UP000694865"/>
    </source>
</evidence>
<evidence type="ECO:0000256" key="7">
    <source>
        <dbReference type="RuleBase" id="RU000304"/>
    </source>
</evidence>
<dbReference type="RefSeq" id="XP_006824176.1">
    <property type="nucleotide sequence ID" value="XM_006824113.1"/>
</dbReference>
<dbReference type="PRINTS" id="PR00109">
    <property type="entry name" value="TYRKINASE"/>
</dbReference>
<dbReference type="Pfam" id="PF07714">
    <property type="entry name" value="PK_Tyr_Ser-Thr"/>
    <property type="match status" value="1"/>
</dbReference>
<proteinExistence type="inferred from homology"/>
<name>A0ABM0MVY5_SACKO</name>
<feature type="binding site" evidence="6">
    <location>
        <position position="49"/>
    </location>
    <ligand>
        <name>ATP</name>
        <dbReference type="ChEBI" id="CHEBI:30616"/>
    </ligand>
</feature>
<keyword evidence="2 7" id="KW-0808">Transferase</keyword>
<dbReference type="PROSITE" id="PS50011">
    <property type="entry name" value="PROTEIN_KINASE_DOM"/>
    <property type="match status" value="1"/>
</dbReference>
<protein>
    <submittedName>
        <fullName evidence="10">Ankyrin repeat and protein kinase domain-containing protein 1-like</fullName>
    </submittedName>
</protein>